<keyword evidence="2" id="KW-0539">Nucleus</keyword>
<dbReference type="InterPro" id="IPR004170">
    <property type="entry name" value="WWE_dom"/>
</dbReference>
<comment type="caution">
    <text evidence="8">The sequence shown here is derived from an EMBL/GenBank/DDBJ whole genome shotgun (WGS) entry which is preliminary data.</text>
</comment>
<feature type="compositionally biased region" description="Low complexity" evidence="5">
    <location>
        <begin position="336"/>
        <end position="347"/>
    </location>
</feature>
<feature type="compositionally biased region" description="Basic residues" evidence="5">
    <location>
        <begin position="161"/>
        <end position="170"/>
    </location>
</feature>
<accession>A0A8J4PTG9</accession>
<feature type="region of interest" description="Disordered" evidence="5">
    <location>
        <begin position="1"/>
        <end position="64"/>
    </location>
</feature>
<evidence type="ECO:0000256" key="5">
    <source>
        <dbReference type="SAM" id="MobiDB-lite"/>
    </source>
</evidence>
<evidence type="ECO:0000313" key="8">
    <source>
        <dbReference type="EMBL" id="KAF2072609.1"/>
    </source>
</evidence>
<keyword evidence="4" id="KW-0808">Transferase</keyword>
<protein>
    <recommendedName>
        <fullName evidence="4">Poly [ADP-ribose] polymerase</fullName>
        <shortName evidence="4">PARP</shortName>
        <ecNumber evidence="4">2.4.2.-</ecNumber>
    </recommendedName>
</protein>
<feature type="compositionally biased region" description="Low complexity" evidence="5">
    <location>
        <begin position="301"/>
        <end position="319"/>
    </location>
</feature>
<feature type="compositionally biased region" description="Low complexity" evidence="5">
    <location>
        <begin position="17"/>
        <end position="31"/>
    </location>
</feature>
<feature type="region of interest" description="Disordered" evidence="5">
    <location>
        <begin position="264"/>
        <end position="353"/>
    </location>
</feature>
<dbReference type="EMBL" id="AJWJ01000264">
    <property type="protein sequence ID" value="KAF2072609.1"/>
    <property type="molecule type" value="Genomic_DNA"/>
</dbReference>
<feature type="region of interest" description="Disordered" evidence="5">
    <location>
        <begin position="128"/>
        <end position="224"/>
    </location>
</feature>
<evidence type="ECO:0000256" key="2">
    <source>
        <dbReference type="ARBA" id="ARBA00023242"/>
    </source>
</evidence>
<dbReference type="GO" id="GO:0003950">
    <property type="term" value="F:NAD+ poly-ADP-ribosyltransferase activity"/>
    <property type="evidence" value="ECO:0007669"/>
    <property type="project" value="UniProtKB-UniRule"/>
</dbReference>
<dbReference type="PROSITE" id="PS51059">
    <property type="entry name" value="PARP_CATALYTIC"/>
    <property type="match status" value="1"/>
</dbReference>
<dbReference type="Proteomes" id="UP000695562">
    <property type="component" value="Unassembled WGS sequence"/>
</dbReference>
<feature type="compositionally biased region" description="Low complexity" evidence="5">
    <location>
        <begin position="175"/>
        <end position="185"/>
    </location>
</feature>
<comment type="similarity">
    <text evidence="3">Belongs to the ARTD/PARP family.</text>
</comment>
<dbReference type="AlphaFoldDB" id="A0A8J4PTG9"/>
<dbReference type="InterPro" id="IPR051712">
    <property type="entry name" value="ARTD-AVP"/>
</dbReference>
<evidence type="ECO:0000256" key="3">
    <source>
        <dbReference type="ARBA" id="ARBA00024347"/>
    </source>
</evidence>
<dbReference type="OrthoDB" id="18109at2759"/>
<dbReference type="InterPro" id="IPR037197">
    <property type="entry name" value="WWE_dom_sf"/>
</dbReference>
<dbReference type="GO" id="GO:1990404">
    <property type="term" value="F:NAD+-protein mono-ADP-ribosyltransferase activity"/>
    <property type="evidence" value="ECO:0007669"/>
    <property type="project" value="TreeGrafter"/>
</dbReference>
<evidence type="ECO:0000256" key="1">
    <source>
        <dbReference type="ARBA" id="ARBA00004123"/>
    </source>
</evidence>
<feature type="domain" description="WWE" evidence="6">
    <location>
        <begin position="57"/>
        <end position="145"/>
    </location>
</feature>
<dbReference type="Gene3D" id="3.90.228.10">
    <property type="match status" value="1"/>
</dbReference>
<dbReference type="GO" id="GO:0005634">
    <property type="term" value="C:nucleus"/>
    <property type="evidence" value="ECO:0007669"/>
    <property type="project" value="UniProtKB-SubCell"/>
</dbReference>
<evidence type="ECO:0000259" key="6">
    <source>
        <dbReference type="PROSITE" id="PS50918"/>
    </source>
</evidence>
<dbReference type="CDD" id="cd01341">
    <property type="entry name" value="ADP_ribosyl"/>
    <property type="match status" value="1"/>
</dbReference>
<feature type="domain" description="WWE" evidence="6">
    <location>
        <begin position="192"/>
        <end position="277"/>
    </location>
</feature>
<dbReference type="PANTHER" id="PTHR45740:SF2">
    <property type="entry name" value="POLY [ADP-RIBOSE] POLYMERASE"/>
    <property type="match status" value="1"/>
</dbReference>
<feature type="domain" description="PARP catalytic" evidence="7">
    <location>
        <begin position="388"/>
        <end position="633"/>
    </location>
</feature>
<reference evidence="8" key="1">
    <citation type="submission" date="2020-01" db="EMBL/GenBank/DDBJ databases">
        <title>Development of genomics and gene disruption for Polysphondylium violaceum indicates a role for the polyketide synthase stlB in stalk morphogenesis.</title>
        <authorList>
            <person name="Narita B."/>
            <person name="Kawabe Y."/>
            <person name="Kin K."/>
            <person name="Saito T."/>
            <person name="Gibbs R."/>
            <person name="Kuspa A."/>
            <person name="Muzny D."/>
            <person name="Queller D."/>
            <person name="Richards S."/>
            <person name="Strassman J."/>
            <person name="Sucgang R."/>
            <person name="Worley K."/>
            <person name="Schaap P."/>
        </authorList>
    </citation>
    <scope>NUCLEOTIDE SEQUENCE</scope>
    <source>
        <strain evidence="8">QSvi11</strain>
    </source>
</reference>
<keyword evidence="9" id="KW-1185">Reference proteome</keyword>
<organism evidence="8 9">
    <name type="scientific">Polysphondylium violaceum</name>
    <dbReference type="NCBI Taxonomy" id="133409"/>
    <lineage>
        <taxon>Eukaryota</taxon>
        <taxon>Amoebozoa</taxon>
        <taxon>Evosea</taxon>
        <taxon>Eumycetozoa</taxon>
        <taxon>Dictyostelia</taxon>
        <taxon>Dictyosteliales</taxon>
        <taxon>Dictyosteliaceae</taxon>
        <taxon>Polysphondylium</taxon>
    </lineage>
</organism>
<evidence type="ECO:0000259" key="7">
    <source>
        <dbReference type="PROSITE" id="PS51059"/>
    </source>
</evidence>
<dbReference type="Gene3D" id="3.30.720.50">
    <property type="match status" value="2"/>
</dbReference>
<sequence length="633" mass="70062">MPPKKKPAAIPTPTPAPTASSTNGSSNTTPSTSPPPTTTTTTATTTTAPTTTPTPPPLQSSNSSGLKKIQWFWAGDSGKGAQQDILVEYDSNLNTEIELQYQQHLMKPKVAKYKVFKVDKQRFINFDDMVQSRYDDNSKSRTVERKEIVPSSTKTVLKPTKVTRNKAKRKKDSDSSSSDSSSSDSSDSDSSSDDDDSDNEDYLPSWYWAGDSNGGPANGGGHQDVWIKYDKTMAKKLEKSFQNNDHELKVDKERFVDFQNMLQRRYDDNSKRRNIKREDAKKSKKKKQTKTASHPPPITLLPPTASLATTPIVVPTTTPTPAPNIVKKKAKKDDGTTITTTTTTSTAAPPPAAPTAAIPTKISLSTILSCPTTWTDVDTMDYKEVDILNHESEFKWMSELFTKTIASNHKGTVTLSPVVFNTLKVTRVVRIQNPILWTRYHARKQKILDDCQQLAPPVQKILTNIPNSPSVDENANECFLFHGLNVSSVTGIAKFGFDPRFCSLEGMFGAGLYFAENSSKSNQYCHAGACTNSGFLAQSCRCSAKDEVCLLVCRVVLGDSLIENVFRGNSPGNFWHGRRTEPKKPDGINIHHSVVGESKANYGPKATLLLREYIVYESSQVYPEYKVYFKRVK</sequence>
<dbReference type="Pfam" id="PF00644">
    <property type="entry name" value="PARP"/>
    <property type="match status" value="1"/>
</dbReference>
<feature type="compositionally biased region" description="Basic and acidic residues" evidence="5">
    <location>
        <begin position="264"/>
        <end position="281"/>
    </location>
</feature>
<dbReference type="Pfam" id="PF02825">
    <property type="entry name" value="WWE"/>
    <property type="match status" value="2"/>
</dbReference>
<feature type="compositionally biased region" description="Gly residues" evidence="5">
    <location>
        <begin position="212"/>
        <end position="222"/>
    </location>
</feature>
<dbReference type="SUPFAM" id="SSF117839">
    <property type="entry name" value="WWE domain"/>
    <property type="match status" value="2"/>
</dbReference>
<evidence type="ECO:0000313" key="9">
    <source>
        <dbReference type="Proteomes" id="UP000695562"/>
    </source>
</evidence>
<name>A0A8J4PTG9_9MYCE</name>
<dbReference type="PANTHER" id="PTHR45740">
    <property type="entry name" value="POLY [ADP-RIBOSE] POLYMERASE"/>
    <property type="match status" value="1"/>
</dbReference>
<feature type="compositionally biased region" description="Low complexity" evidence="5">
    <location>
        <begin position="38"/>
        <end position="51"/>
    </location>
</feature>
<proteinExistence type="inferred from homology"/>
<dbReference type="FunFam" id="3.30.720.50:FF:000014">
    <property type="match status" value="1"/>
</dbReference>
<gene>
    <name evidence="8" type="ORF">CYY_006068</name>
</gene>
<feature type="compositionally biased region" description="Basic and acidic residues" evidence="5">
    <location>
        <begin position="133"/>
        <end position="148"/>
    </location>
</feature>
<dbReference type="InterPro" id="IPR012317">
    <property type="entry name" value="Poly(ADP-ribose)pol_cat_dom"/>
</dbReference>
<dbReference type="PROSITE" id="PS50918">
    <property type="entry name" value="WWE"/>
    <property type="match status" value="2"/>
</dbReference>
<evidence type="ECO:0000256" key="4">
    <source>
        <dbReference type="RuleBase" id="RU362114"/>
    </source>
</evidence>
<keyword evidence="4" id="KW-0520">NAD</keyword>
<dbReference type="EC" id="2.4.2.-" evidence="4"/>
<dbReference type="SUPFAM" id="SSF56399">
    <property type="entry name" value="ADP-ribosylation"/>
    <property type="match status" value="1"/>
</dbReference>
<comment type="subcellular location">
    <subcellularLocation>
        <location evidence="1">Nucleus</location>
    </subcellularLocation>
</comment>
<feature type="compositionally biased region" description="Acidic residues" evidence="5">
    <location>
        <begin position="186"/>
        <end position="201"/>
    </location>
</feature>
<keyword evidence="4" id="KW-0328">Glycosyltransferase</keyword>